<feature type="region of interest" description="Disordered" evidence="3">
    <location>
        <begin position="316"/>
        <end position="339"/>
    </location>
</feature>
<dbReference type="Pfam" id="PF04818">
    <property type="entry name" value="CID"/>
    <property type="match status" value="1"/>
</dbReference>
<feature type="region of interest" description="Disordered" evidence="3">
    <location>
        <begin position="553"/>
        <end position="574"/>
    </location>
</feature>
<evidence type="ECO:0000256" key="1">
    <source>
        <dbReference type="ARBA" id="ARBA00022664"/>
    </source>
</evidence>
<proteinExistence type="predicted"/>
<dbReference type="PANTHER" id="PTHR12460">
    <property type="entry name" value="CYCLIN-DEPENDENT KINASE INHIBITOR-RELATED PROTEIN"/>
    <property type="match status" value="1"/>
</dbReference>
<keyword evidence="2" id="KW-0175">Coiled coil</keyword>
<dbReference type="SMART" id="SM00582">
    <property type="entry name" value="RPR"/>
    <property type="match status" value="1"/>
</dbReference>
<name>A0A1D1YW22_9ARAE</name>
<feature type="compositionally biased region" description="Pro residues" evidence="3">
    <location>
        <begin position="478"/>
        <end position="495"/>
    </location>
</feature>
<feature type="domain" description="CID" evidence="4">
    <location>
        <begin position="25"/>
        <end position="157"/>
    </location>
</feature>
<protein>
    <submittedName>
        <fullName evidence="5">Regulation of nuclear pre-mRNA domain-containing protein 1B</fullName>
    </submittedName>
</protein>
<sequence>MGLWVYRFRYSQLICNETSLRSMMNNIFSTQILADKLAKLNNSQQSIETLSHWCIFHRKKARQVVETWEKLLNNSPKEQRVPFLYLANDILQNSRRKGSEFVNEYWKVLPGALKSVFENGDEHGKNVVIRLVDIWDERKVFGSRSKGLKDEMFGKEAPPSMESNGKSSNFIKIVKKDAQSIRIKLAVGGMPEKIVTAFQSVHDEHLNEDAALNKFLSAVQQVGKLEKEVDEACNQGSQDRSPLVNVLQEQEDILKHYIEQLENVEAARQGLISQLKEAVQEQESKLELAHNHLSVAQTEKEHVFILKQRLTSTPIAIPSQGSKSGAGSNMNSTPTSATAETTVLEPSMPIKHPQLHPSQPVTSFASFLTAAEEQHKKAAAEVAAKLAASTSSAQMLTSVLSSLVAEEVASMNGFKAGNFTSASSFPPEKRQKLEKPLVLSDMGSTFFGQVQQQQTTPIPLTLTPPSGASIQPISQSYPPQPPLPPPPPPIPPPPQVQQYVQTSNTMGSVVPYGYGSNPVPPPPLPSSMPMSIARPSTQPLLQQKQHDQPIATSFYQSPGIGFYGQPSTAPVPRQ</sequence>
<dbReference type="InterPro" id="IPR006569">
    <property type="entry name" value="CID_dom"/>
</dbReference>
<dbReference type="GO" id="GO:0031124">
    <property type="term" value="P:mRNA 3'-end processing"/>
    <property type="evidence" value="ECO:0007669"/>
    <property type="project" value="TreeGrafter"/>
</dbReference>
<feature type="coiled-coil region" evidence="2">
    <location>
        <begin position="247"/>
        <end position="292"/>
    </location>
</feature>
<gene>
    <name evidence="5" type="primary">RPRD1B_2</name>
    <name evidence="5" type="ORF">g.40479</name>
</gene>
<dbReference type="SUPFAM" id="SSF48464">
    <property type="entry name" value="ENTH/VHS domain"/>
    <property type="match status" value="1"/>
</dbReference>
<accession>A0A1D1YW22</accession>
<keyword evidence="1" id="KW-0507">mRNA processing</keyword>
<evidence type="ECO:0000313" key="5">
    <source>
        <dbReference type="EMBL" id="JAT58853.1"/>
    </source>
</evidence>
<dbReference type="GO" id="GO:0005634">
    <property type="term" value="C:nucleus"/>
    <property type="evidence" value="ECO:0007669"/>
    <property type="project" value="UniProtKB-ARBA"/>
</dbReference>
<dbReference type="FunFam" id="1.25.40.90:FF:000018">
    <property type="entry name" value="ENTH/VHS family protein isoform 1"/>
    <property type="match status" value="1"/>
</dbReference>
<reference evidence="5" key="1">
    <citation type="submission" date="2015-07" db="EMBL/GenBank/DDBJ databases">
        <title>Transcriptome Assembly of Anthurium amnicola.</title>
        <authorList>
            <person name="Suzuki J."/>
        </authorList>
    </citation>
    <scope>NUCLEOTIDE SEQUENCE</scope>
</reference>
<dbReference type="InterPro" id="IPR008942">
    <property type="entry name" value="ENTH_VHS"/>
</dbReference>
<dbReference type="CDD" id="cd16981">
    <property type="entry name" value="CID_RPRD_like"/>
    <property type="match status" value="1"/>
</dbReference>
<dbReference type="Gene3D" id="1.25.40.90">
    <property type="match status" value="1"/>
</dbReference>
<evidence type="ECO:0000256" key="2">
    <source>
        <dbReference type="SAM" id="Coils"/>
    </source>
</evidence>
<feature type="compositionally biased region" description="Low complexity" evidence="3">
    <location>
        <begin position="457"/>
        <end position="477"/>
    </location>
</feature>
<dbReference type="GO" id="GO:0000993">
    <property type="term" value="F:RNA polymerase II complex binding"/>
    <property type="evidence" value="ECO:0007669"/>
    <property type="project" value="TreeGrafter"/>
</dbReference>
<dbReference type="EMBL" id="GDJX01009083">
    <property type="protein sequence ID" value="JAT58853.1"/>
    <property type="molecule type" value="Transcribed_RNA"/>
</dbReference>
<dbReference type="PROSITE" id="PS51391">
    <property type="entry name" value="CID"/>
    <property type="match status" value="1"/>
</dbReference>
<organism evidence="5">
    <name type="scientific">Anthurium amnicola</name>
    <dbReference type="NCBI Taxonomy" id="1678845"/>
    <lineage>
        <taxon>Eukaryota</taxon>
        <taxon>Viridiplantae</taxon>
        <taxon>Streptophyta</taxon>
        <taxon>Embryophyta</taxon>
        <taxon>Tracheophyta</taxon>
        <taxon>Spermatophyta</taxon>
        <taxon>Magnoliopsida</taxon>
        <taxon>Liliopsida</taxon>
        <taxon>Araceae</taxon>
        <taxon>Pothoideae</taxon>
        <taxon>Potheae</taxon>
        <taxon>Anthurium</taxon>
    </lineage>
</organism>
<dbReference type="PANTHER" id="PTHR12460:SF0">
    <property type="entry name" value="CID DOMAIN-CONTAINING PROTEIN-RELATED"/>
    <property type="match status" value="1"/>
</dbReference>
<feature type="region of interest" description="Disordered" evidence="3">
    <location>
        <begin position="457"/>
        <end position="496"/>
    </location>
</feature>
<dbReference type="AlphaFoldDB" id="A0A1D1YW22"/>
<evidence type="ECO:0000259" key="4">
    <source>
        <dbReference type="PROSITE" id="PS51391"/>
    </source>
</evidence>
<evidence type="ECO:0000256" key="3">
    <source>
        <dbReference type="SAM" id="MobiDB-lite"/>
    </source>
</evidence>